<reference evidence="3 4" key="1">
    <citation type="submission" date="2017-10" db="EMBL/GenBank/DDBJ databases">
        <title>Sequencing the genomes of 1000 actinobacteria strains.</title>
        <authorList>
            <person name="Klenk H.-P."/>
        </authorList>
    </citation>
    <scope>NUCLEOTIDE SEQUENCE [LARGE SCALE GENOMIC DNA]</scope>
    <source>
        <strain evidence="3 4">DSM 46092</strain>
    </source>
</reference>
<dbReference type="EMBL" id="PDJK01000002">
    <property type="protein sequence ID" value="PFG46944.1"/>
    <property type="molecule type" value="Genomic_DNA"/>
</dbReference>
<accession>A0A2A9F6H1</accession>
<evidence type="ECO:0000313" key="4">
    <source>
        <dbReference type="Proteomes" id="UP000243542"/>
    </source>
</evidence>
<name>A0A2A9F6H1_9PSEU</name>
<sequence>MIFLRVVIDGRSIKSEQDLHRLLAEKLDFGPYYGYNLNALWDRLYRDVPGPVELIWTESEASKNALGAERFQVISKLLVEVMEDDLTKAPEERFTVRFE</sequence>
<dbReference type="Pfam" id="PF01337">
    <property type="entry name" value="Barstar"/>
    <property type="match status" value="1"/>
</dbReference>
<dbReference type="SUPFAM" id="SSF52038">
    <property type="entry name" value="Barstar-related"/>
    <property type="match status" value="1"/>
</dbReference>
<organism evidence="3 4">
    <name type="scientific">Amycolatopsis sulphurea</name>
    <dbReference type="NCBI Taxonomy" id="76022"/>
    <lineage>
        <taxon>Bacteria</taxon>
        <taxon>Bacillati</taxon>
        <taxon>Actinomycetota</taxon>
        <taxon>Actinomycetes</taxon>
        <taxon>Pseudonocardiales</taxon>
        <taxon>Pseudonocardiaceae</taxon>
        <taxon>Amycolatopsis</taxon>
    </lineage>
</organism>
<evidence type="ECO:0000313" key="3">
    <source>
        <dbReference type="EMBL" id="PFG46944.1"/>
    </source>
</evidence>
<dbReference type="InterPro" id="IPR000468">
    <property type="entry name" value="Barstar"/>
</dbReference>
<dbReference type="AlphaFoldDB" id="A0A2A9F6H1"/>
<dbReference type="Proteomes" id="UP000243542">
    <property type="component" value="Unassembled WGS sequence"/>
</dbReference>
<dbReference type="InterPro" id="IPR035905">
    <property type="entry name" value="Barstar-like_sf"/>
</dbReference>
<keyword evidence="4" id="KW-1185">Reference proteome</keyword>
<feature type="domain" description="Barstar (barnase inhibitor)" evidence="2">
    <location>
        <begin position="6"/>
        <end position="85"/>
    </location>
</feature>
<dbReference type="Gene3D" id="3.30.370.10">
    <property type="entry name" value="Barstar-like"/>
    <property type="match status" value="1"/>
</dbReference>
<proteinExistence type="inferred from homology"/>
<gene>
    <name evidence="3" type="ORF">ATK36_1950</name>
</gene>
<evidence type="ECO:0000256" key="1">
    <source>
        <dbReference type="ARBA" id="ARBA00006845"/>
    </source>
</evidence>
<comment type="caution">
    <text evidence="3">The sequence shown here is derived from an EMBL/GenBank/DDBJ whole genome shotgun (WGS) entry which is preliminary data.</text>
</comment>
<comment type="similarity">
    <text evidence="1">Belongs to the barstar family.</text>
</comment>
<protein>
    <submittedName>
        <fullName evidence="3">Ribonuclease inhibitor</fullName>
    </submittedName>
</protein>
<evidence type="ECO:0000259" key="2">
    <source>
        <dbReference type="Pfam" id="PF01337"/>
    </source>
</evidence>